<protein>
    <submittedName>
        <fullName evidence="2">NAD(P)H-binding protein</fullName>
    </submittedName>
</protein>
<dbReference type="EMBL" id="JABUXR010000017">
    <property type="protein sequence ID" value="MBD8086143.1"/>
    <property type="molecule type" value="Genomic_DNA"/>
</dbReference>
<name>A0ABR8ZMQ2_9LACO</name>
<sequence>MTKVGIIGASGMAGSAIYKLAAAQPGLDVTGIVRHEGKAKKVLGDDAQLLSGDIFVIIDSVLARFDVIIDAYGTNPANAERHIKLAEKLISLARKDKIRLIFILGAGSLQTGNDRHLFIKDIEKMPDSENWINTPRQQLKELQYLEAITDVDWVGISPAANFEPGPVSDYKLGKDELLFNEQGESKVTTGTVAEIVVSEILAPQYHQERFTVVNTGN</sequence>
<dbReference type="PANTHER" id="PTHR43355:SF2">
    <property type="entry name" value="FLAVIN REDUCTASE (NADPH)"/>
    <property type="match status" value="1"/>
</dbReference>
<dbReference type="InterPro" id="IPR036291">
    <property type="entry name" value="NAD(P)-bd_dom_sf"/>
</dbReference>
<evidence type="ECO:0000313" key="2">
    <source>
        <dbReference type="EMBL" id="MBD8086143.1"/>
    </source>
</evidence>
<keyword evidence="3" id="KW-1185">Reference proteome</keyword>
<reference evidence="2 3" key="1">
    <citation type="submission" date="2020-06" db="EMBL/GenBank/DDBJ databases">
        <title>Limosilactobacillus sp. nov.</title>
        <authorList>
            <person name="Ksiezarek M."/>
            <person name="Goncalves Ribeiro T."/>
            <person name="Rocha J."/>
            <person name="Grosso F."/>
            <person name="Peixe L."/>
        </authorList>
    </citation>
    <scope>NUCLEOTIDE SEQUENCE [LARGE SCALE GENOMIC DNA]</scope>
    <source>
        <strain evidence="3">c9Ua_26_M</strain>
    </source>
</reference>
<evidence type="ECO:0000313" key="3">
    <source>
        <dbReference type="Proteomes" id="UP000645007"/>
    </source>
</evidence>
<accession>A0ABR8ZMQ2</accession>
<dbReference type="SUPFAM" id="SSF51735">
    <property type="entry name" value="NAD(P)-binding Rossmann-fold domains"/>
    <property type="match status" value="1"/>
</dbReference>
<dbReference type="InterPro" id="IPR051606">
    <property type="entry name" value="Polyketide_Oxido-like"/>
</dbReference>
<organism evidence="2 3">
    <name type="scientific">Limosilactobacillus urinaemulieris</name>
    <dbReference type="NCBI Taxonomy" id="2742600"/>
    <lineage>
        <taxon>Bacteria</taxon>
        <taxon>Bacillati</taxon>
        <taxon>Bacillota</taxon>
        <taxon>Bacilli</taxon>
        <taxon>Lactobacillales</taxon>
        <taxon>Lactobacillaceae</taxon>
        <taxon>Limosilactobacillus</taxon>
    </lineage>
</organism>
<evidence type="ECO:0000259" key="1">
    <source>
        <dbReference type="Pfam" id="PF13460"/>
    </source>
</evidence>
<dbReference type="Gene3D" id="3.40.50.720">
    <property type="entry name" value="NAD(P)-binding Rossmann-like Domain"/>
    <property type="match status" value="1"/>
</dbReference>
<dbReference type="Proteomes" id="UP000645007">
    <property type="component" value="Unassembled WGS sequence"/>
</dbReference>
<dbReference type="RefSeq" id="WP_191911866.1">
    <property type="nucleotide sequence ID" value="NZ_JABUXR010000017.1"/>
</dbReference>
<proteinExistence type="predicted"/>
<dbReference type="PANTHER" id="PTHR43355">
    <property type="entry name" value="FLAVIN REDUCTASE (NADPH)"/>
    <property type="match status" value="1"/>
</dbReference>
<dbReference type="InterPro" id="IPR016040">
    <property type="entry name" value="NAD(P)-bd_dom"/>
</dbReference>
<dbReference type="Pfam" id="PF13460">
    <property type="entry name" value="NAD_binding_10"/>
    <property type="match status" value="1"/>
</dbReference>
<feature type="domain" description="NAD(P)-binding" evidence="1">
    <location>
        <begin position="8"/>
        <end position="200"/>
    </location>
</feature>
<gene>
    <name evidence="2" type="ORF">HUK45_07850</name>
</gene>
<comment type="caution">
    <text evidence="2">The sequence shown here is derived from an EMBL/GenBank/DDBJ whole genome shotgun (WGS) entry which is preliminary data.</text>
</comment>